<feature type="compositionally biased region" description="Low complexity" evidence="2">
    <location>
        <begin position="268"/>
        <end position="307"/>
    </location>
</feature>
<keyword evidence="1" id="KW-0175">Coiled coil</keyword>
<accession>A0AAV9IYR1</accession>
<evidence type="ECO:0000256" key="2">
    <source>
        <dbReference type="SAM" id="MobiDB-lite"/>
    </source>
</evidence>
<dbReference type="Proteomes" id="UP001301350">
    <property type="component" value="Unassembled WGS sequence"/>
</dbReference>
<feature type="region of interest" description="Disordered" evidence="2">
    <location>
        <begin position="265"/>
        <end position="307"/>
    </location>
</feature>
<evidence type="ECO:0000313" key="4">
    <source>
        <dbReference type="Proteomes" id="UP001301350"/>
    </source>
</evidence>
<reference evidence="3 4" key="1">
    <citation type="submission" date="2022-07" db="EMBL/GenBank/DDBJ databases">
        <title>Genome-wide signatures of adaptation to extreme environments.</title>
        <authorList>
            <person name="Cho C.H."/>
            <person name="Yoon H.S."/>
        </authorList>
    </citation>
    <scope>NUCLEOTIDE SEQUENCE [LARGE SCALE GENOMIC DNA]</scope>
    <source>
        <strain evidence="3 4">DBV 063 E5</strain>
    </source>
</reference>
<protein>
    <submittedName>
        <fullName evidence="3">Uncharacterized protein</fullName>
    </submittedName>
</protein>
<comment type="caution">
    <text evidence="3">The sequence shown here is derived from an EMBL/GenBank/DDBJ whole genome shotgun (WGS) entry which is preliminary data.</text>
</comment>
<gene>
    <name evidence="3" type="ORF">CDCA_CDCA11G3250</name>
</gene>
<organism evidence="3 4">
    <name type="scientific">Cyanidium caldarium</name>
    <name type="common">Red alga</name>
    <dbReference type="NCBI Taxonomy" id="2771"/>
    <lineage>
        <taxon>Eukaryota</taxon>
        <taxon>Rhodophyta</taxon>
        <taxon>Bangiophyceae</taxon>
        <taxon>Cyanidiales</taxon>
        <taxon>Cyanidiaceae</taxon>
        <taxon>Cyanidium</taxon>
    </lineage>
</organism>
<feature type="coiled-coil region" evidence="1">
    <location>
        <begin position="175"/>
        <end position="225"/>
    </location>
</feature>
<proteinExistence type="predicted"/>
<evidence type="ECO:0000313" key="3">
    <source>
        <dbReference type="EMBL" id="KAK4537225.1"/>
    </source>
</evidence>
<name>A0AAV9IYR1_CYACA</name>
<dbReference type="AlphaFoldDB" id="A0AAV9IYR1"/>
<keyword evidence="4" id="KW-1185">Reference proteome</keyword>
<dbReference type="EMBL" id="JANCYW010000011">
    <property type="protein sequence ID" value="KAK4537225.1"/>
    <property type="molecule type" value="Genomic_DNA"/>
</dbReference>
<evidence type="ECO:0000256" key="1">
    <source>
        <dbReference type="SAM" id="Coils"/>
    </source>
</evidence>
<sequence>MRAHGASNHGGDVQKHGLLAEVSALRTSLEASRADARQLLLALDEERRASAEARRYFDAQLGRLSEQLAQLGRALHESETVVGRQRAQAAALERQWEQQRRRASLLHHEMTRYRARAERGERAAAALADAEKLVQGVNERYAQLQRTMEALTMGLAAYAMVPDAFDERGPVESTMEASDERCVRLEQQVERLQASVHAAEARFRRADAERQRLAADREMQRVLLEEQQRAHASAMSALEEKYRLSKRMLSVLSLQRFERAAASISGGAPDDTAMAVPTAAADPDTTPPAAIALDITPSSSSSSSSMS</sequence>